<feature type="transmembrane region" description="Helical" evidence="1">
    <location>
        <begin position="350"/>
        <end position="374"/>
    </location>
</feature>
<dbReference type="EMBL" id="CP108021">
    <property type="protein sequence ID" value="WUM19687.1"/>
    <property type="molecule type" value="Genomic_DNA"/>
</dbReference>
<feature type="transmembrane region" description="Helical" evidence="1">
    <location>
        <begin position="166"/>
        <end position="187"/>
    </location>
</feature>
<dbReference type="AlphaFoldDB" id="A0AAU4K0Y7"/>
<feature type="transmembrane region" description="Helical" evidence="1">
    <location>
        <begin position="436"/>
        <end position="461"/>
    </location>
</feature>
<feature type="transmembrane region" description="Helical" evidence="1">
    <location>
        <begin position="31"/>
        <end position="51"/>
    </location>
</feature>
<sequence>MTGPTAMSTDAAGAGVLAGVTLRRERIRSSLGIVALPILVVVTGAAMASLYPDVAAREALRSGAADNPAFRLLLGPLGEDTSAAAIATWRIGLFLVLVAGILLALTVIRNSRAEEDAGRGELVRAGVVAPAAPVLVAAAAAMIVGAAFGVVMACATALVGASAASAVMVGVGYGTVGAAAVGIAAVADQVFGTARGANVAVVTVLAGGYVLRGIGDLVDGVTWLRWASPVGWAELIDPFGHRRVLPVVAGVAVGVVGVAVAATIARRRDLGEGLLVRRPGPAGSRRLRSVGVVVARVSAPTIAPWVSATAAYCLLLGFLLSSVNDLVPSGGGVTDIVRDLGGGGALAESVMAAVLGFVGVIAGLAGVAVVVRARADETAGRTEQVLATATSRTRWFVSTACAALGASIVVIVAASVAIAVAHVISAGTSAAPDIGTVLAAGAVQIPGTLAVVAVGVAAWGLRPRLVAVGWAAVLADMLLAQFGELFGLPMGVRDLAPHTHVSGMPPGDVGLVAPILSLVVAAVLLGLGGWGFGRRDIPR</sequence>
<accession>A0AAU4K0Y7</accession>
<feature type="transmembrane region" description="Helical" evidence="1">
    <location>
        <begin position="511"/>
        <end position="533"/>
    </location>
</feature>
<dbReference type="KEGG" id="whr:OG579_18630"/>
<keyword evidence="3" id="KW-1185">Reference proteome</keyword>
<dbReference type="Proteomes" id="UP001432128">
    <property type="component" value="Chromosome"/>
</dbReference>
<proteinExistence type="predicted"/>
<keyword evidence="1" id="KW-0472">Membrane</keyword>
<feature type="transmembrane region" description="Helical" evidence="1">
    <location>
        <begin position="83"/>
        <end position="107"/>
    </location>
</feature>
<evidence type="ECO:0000256" key="1">
    <source>
        <dbReference type="SAM" id="Phobius"/>
    </source>
</evidence>
<organism evidence="2 3">
    <name type="scientific">Williamsia herbipolensis</name>
    <dbReference type="NCBI Taxonomy" id="1603258"/>
    <lineage>
        <taxon>Bacteria</taxon>
        <taxon>Bacillati</taxon>
        <taxon>Actinomycetota</taxon>
        <taxon>Actinomycetes</taxon>
        <taxon>Mycobacteriales</taxon>
        <taxon>Nocardiaceae</taxon>
        <taxon>Williamsia</taxon>
    </lineage>
</organism>
<protein>
    <submittedName>
        <fullName evidence="2">ABC transporter permease</fullName>
    </submittedName>
</protein>
<keyword evidence="1" id="KW-0812">Transmembrane</keyword>
<reference evidence="2 3" key="1">
    <citation type="submission" date="2022-10" db="EMBL/GenBank/DDBJ databases">
        <title>The complete genomes of actinobacterial strains from the NBC collection.</title>
        <authorList>
            <person name="Joergensen T.S."/>
            <person name="Alvarez Arevalo M."/>
            <person name="Sterndorff E.B."/>
            <person name="Faurdal D."/>
            <person name="Vuksanovic O."/>
            <person name="Mourched A.-S."/>
            <person name="Charusanti P."/>
            <person name="Shaw S."/>
            <person name="Blin K."/>
            <person name="Weber T."/>
        </authorList>
    </citation>
    <scope>NUCLEOTIDE SEQUENCE [LARGE SCALE GENOMIC DNA]</scope>
    <source>
        <strain evidence="2 3">NBC_00319</strain>
    </source>
</reference>
<feature type="transmembrane region" description="Helical" evidence="1">
    <location>
        <begin position="199"/>
        <end position="224"/>
    </location>
</feature>
<feature type="transmembrane region" description="Helical" evidence="1">
    <location>
        <begin position="395"/>
        <end position="424"/>
    </location>
</feature>
<name>A0AAU4K0Y7_9NOCA</name>
<evidence type="ECO:0000313" key="3">
    <source>
        <dbReference type="Proteomes" id="UP001432128"/>
    </source>
</evidence>
<gene>
    <name evidence="2" type="ORF">OG579_18630</name>
</gene>
<keyword evidence="1" id="KW-1133">Transmembrane helix</keyword>
<feature type="transmembrane region" description="Helical" evidence="1">
    <location>
        <begin position="468"/>
        <end position="491"/>
    </location>
</feature>
<feature type="transmembrane region" description="Helical" evidence="1">
    <location>
        <begin position="127"/>
        <end position="160"/>
    </location>
</feature>
<feature type="transmembrane region" description="Helical" evidence="1">
    <location>
        <begin position="293"/>
        <end position="320"/>
    </location>
</feature>
<feature type="transmembrane region" description="Helical" evidence="1">
    <location>
        <begin position="244"/>
        <end position="265"/>
    </location>
</feature>
<dbReference type="RefSeq" id="WP_328857150.1">
    <property type="nucleotide sequence ID" value="NZ_CP108021.1"/>
</dbReference>
<evidence type="ECO:0000313" key="2">
    <source>
        <dbReference type="EMBL" id="WUM19687.1"/>
    </source>
</evidence>